<evidence type="ECO:0000313" key="4">
    <source>
        <dbReference type="WBParaSite" id="ALUE_0000226801-mRNA-1"/>
    </source>
</evidence>
<dbReference type="Proteomes" id="UP000036681">
    <property type="component" value="Unplaced"/>
</dbReference>
<organism evidence="3 4">
    <name type="scientific">Ascaris lumbricoides</name>
    <name type="common">Giant roundworm</name>
    <dbReference type="NCBI Taxonomy" id="6252"/>
    <lineage>
        <taxon>Eukaryota</taxon>
        <taxon>Metazoa</taxon>
        <taxon>Ecdysozoa</taxon>
        <taxon>Nematoda</taxon>
        <taxon>Chromadorea</taxon>
        <taxon>Rhabditida</taxon>
        <taxon>Spirurina</taxon>
        <taxon>Ascaridomorpha</taxon>
        <taxon>Ascaridoidea</taxon>
        <taxon>Ascarididae</taxon>
        <taxon>Ascaris</taxon>
    </lineage>
</organism>
<dbReference type="PANTHER" id="PTHR13360:SF1">
    <property type="entry name" value="ACTIVATING SIGNAL COINTEGRATOR 1 COMPLEX SUBUNIT 1"/>
    <property type="match status" value="1"/>
</dbReference>
<protein>
    <submittedName>
        <fullName evidence="4">KH domain-containing protein</fullName>
    </submittedName>
</protein>
<proteinExistence type="predicted"/>
<dbReference type="SMART" id="SM00322">
    <property type="entry name" value="KH"/>
    <property type="match status" value="1"/>
</dbReference>
<dbReference type="PANTHER" id="PTHR13360">
    <property type="entry name" value="ACTIVATING SIGNAL COINTEGRATOR 1 COMPLEX SUBUNIT 1"/>
    <property type="match status" value="1"/>
</dbReference>
<dbReference type="Gene3D" id="3.90.1140.10">
    <property type="entry name" value="Cyclic phosphodiesterase"/>
    <property type="match status" value="1"/>
</dbReference>
<dbReference type="InterPro" id="IPR004087">
    <property type="entry name" value="KH_dom"/>
</dbReference>
<keyword evidence="1" id="KW-0694">RNA-binding</keyword>
<dbReference type="Pfam" id="PF00013">
    <property type="entry name" value="KH_1"/>
    <property type="match status" value="1"/>
</dbReference>
<accession>A0A0M3HL73</accession>
<keyword evidence="3" id="KW-1185">Reference proteome</keyword>
<dbReference type="SUPFAM" id="SSF54791">
    <property type="entry name" value="Eukaryotic type KH-domain (KH-domain type I)"/>
    <property type="match status" value="1"/>
</dbReference>
<dbReference type="InterPro" id="IPR004088">
    <property type="entry name" value="KH_dom_type_1"/>
</dbReference>
<dbReference type="WBParaSite" id="ALUE_0000226801-mRNA-1">
    <property type="protein sequence ID" value="ALUE_0000226801-mRNA-1"/>
    <property type="gene ID" value="ALUE_0000226801"/>
</dbReference>
<evidence type="ECO:0000259" key="2">
    <source>
        <dbReference type="SMART" id="SM00322"/>
    </source>
</evidence>
<evidence type="ECO:0000313" key="3">
    <source>
        <dbReference type="Proteomes" id="UP000036681"/>
    </source>
</evidence>
<dbReference type="GO" id="GO:0003723">
    <property type="term" value="F:RNA binding"/>
    <property type="evidence" value="ECO:0007669"/>
    <property type="project" value="UniProtKB-UniRule"/>
</dbReference>
<dbReference type="PROSITE" id="PS50084">
    <property type="entry name" value="KH_TYPE_1"/>
    <property type="match status" value="1"/>
</dbReference>
<name>A0A0M3HL73_ASCLU</name>
<dbReference type="AlphaFoldDB" id="A0A0M3HL73"/>
<dbReference type="InterPro" id="IPR036612">
    <property type="entry name" value="KH_dom_type_1_sf"/>
</dbReference>
<dbReference type="GO" id="GO:0005634">
    <property type="term" value="C:nucleus"/>
    <property type="evidence" value="ECO:0007669"/>
    <property type="project" value="TreeGrafter"/>
</dbReference>
<sequence>MEFKIVKIHWFFFKFSVVIPKEMRRYVIGAKGRRKRKLEEDTDCRLIFPSRRKKMRPINIVSSKSQECVELCRDRIESLIVETRKRASYTHFVSLPMNHPDIQAAFTRFVEAVQNDEELSVCLH</sequence>
<dbReference type="Gene3D" id="3.30.1370.10">
    <property type="entry name" value="K Homology domain, type 1"/>
    <property type="match status" value="1"/>
</dbReference>
<dbReference type="GO" id="GO:0006355">
    <property type="term" value="P:regulation of DNA-templated transcription"/>
    <property type="evidence" value="ECO:0007669"/>
    <property type="project" value="TreeGrafter"/>
</dbReference>
<dbReference type="InterPro" id="IPR009210">
    <property type="entry name" value="ASCC1"/>
</dbReference>
<reference evidence="4" key="1">
    <citation type="submission" date="2017-02" db="UniProtKB">
        <authorList>
            <consortium name="WormBaseParasite"/>
        </authorList>
    </citation>
    <scope>IDENTIFICATION</scope>
</reference>
<feature type="domain" description="K Homology" evidence="2">
    <location>
        <begin position="11"/>
        <end position="81"/>
    </location>
</feature>
<evidence type="ECO:0000256" key="1">
    <source>
        <dbReference type="PROSITE-ProRule" id="PRU00117"/>
    </source>
</evidence>
<dbReference type="GO" id="GO:0006307">
    <property type="term" value="P:DNA alkylation repair"/>
    <property type="evidence" value="ECO:0007669"/>
    <property type="project" value="InterPro"/>
</dbReference>